<proteinExistence type="predicted"/>
<accession>A0A0V0GM31</accession>
<reference evidence="1" key="1">
    <citation type="submission" date="2015-12" db="EMBL/GenBank/DDBJ databases">
        <title>Gene expression during late stages of embryo sac development: a critical building block for successful pollen-pistil interactions.</title>
        <authorList>
            <person name="Liu Y."/>
            <person name="Joly V."/>
            <person name="Sabar M."/>
            <person name="Matton D.P."/>
        </authorList>
    </citation>
    <scope>NUCLEOTIDE SEQUENCE</scope>
</reference>
<feature type="non-terminal residue" evidence="1">
    <location>
        <position position="73"/>
    </location>
</feature>
<name>A0A0V0GM31_SOLCH</name>
<protein>
    <submittedName>
        <fullName evidence="1">Putative ovule protein</fullName>
    </submittedName>
</protein>
<sequence>MSSFNFVHIAQQISLTENQKVETTLPDLSTNSREKMNTNAVTGVVSGWIRNSKPYFIILVILHLEEGSHAAHR</sequence>
<evidence type="ECO:0000313" key="1">
    <source>
        <dbReference type="EMBL" id="JAP08861.1"/>
    </source>
</evidence>
<dbReference type="AlphaFoldDB" id="A0A0V0GM31"/>
<organism evidence="1">
    <name type="scientific">Solanum chacoense</name>
    <name type="common">Chaco potato</name>
    <dbReference type="NCBI Taxonomy" id="4108"/>
    <lineage>
        <taxon>Eukaryota</taxon>
        <taxon>Viridiplantae</taxon>
        <taxon>Streptophyta</taxon>
        <taxon>Embryophyta</taxon>
        <taxon>Tracheophyta</taxon>
        <taxon>Spermatophyta</taxon>
        <taxon>Magnoliopsida</taxon>
        <taxon>eudicotyledons</taxon>
        <taxon>Gunneridae</taxon>
        <taxon>Pentapetalae</taxon>
        <taxon>asterids</taxon>
        <taxon>lamiids</taxon>
        <taxon>Solanales</taxon>
        <taxon>Solanaceae</taxon>
        <taxon>Solanoideae</taxon>
        <taxon>Solaneae</taxon>
        <taxon>Solanum</taxon>
    </lineage>
</organism>
<dbReference type="EMBL" id="GEDG01036134">
    <property type="protein sequence ID" value="JAP08861.1"/>
    <property type="molecule type" value="Transcribed_RNA"/>
</dbReference>